<accession>D8SLQ5</accession>
<protein>
    <submittedName>
        <fullName evidence="2">Uncharacterized protein</fullName>
    </submittedName>
</protein>
<gene>
    <name evidence="2" type="ORF">SELMODRAFT_423440</name>
</gene>
<dbReference type="Gramene" id="EFJ14816">
    <property type="protein sequence ID" value="EFJ14816"/>
    <property type="gene ID" value="SELMODRAFT_423440"/>
</dbReference>
<proteinExistence type="predicted"/>
<dbReference type="AlphaFoldDB" id="D8SLQ5"/>
<sequence length="308" mass="33440">MERLDASVRGMAKDQLLAELQTSTDAAMLCLVETRLAVLILGEELNMMRIQTPAKNLKEATHYLKHALELNPACGGARKLMSDPVGEEVLDAQQSATRDVEHHGSHGFGDWELHVCKLCVGAWGGTGKLLRGDAAWTGCVQGRDGCVRVPARNALGHGGEVLPWCGGQEPFVCRSCPPGVKATKISQDRPPSNSGQPKRMMNGSQASSLQVACKLLLLQPRNPSPGQMHFSDGSELPSLSLFLKRWELKSLSSLEVLRAPLMPISRSKTSHNSQKMIQLAMKDLPGTEILSLVTKFALENMNVDIAKC</sequence>
<organism evidence="3">
    <name type="scientific">Selaginella moellendorffii</name>
    <name type="common">Spikemoss</name>
    <dbReference type="NCBI Taxonomy" id="88036"/>
    <lineage>
        <taxon>Eukaryota</taxon>
        <taxon>Viridiplantae</taxon>
        <taxon>Streptophyta</taxon>
        <taxon>Embryophyta</taxon>
        <taxon>Tracheophyta</taxon>
        <taxon>Lycopodiopsida</taxon>
        <taxon>Selaginellales</taxon>
        <taxon>Selaginellaceae</taxon>
        <taxon>Selaginella</taxon>
    </lineage>
</organism>
<dbReference type="HOGENOM" id="CLU_904314_0_0_1"/>
<evidence type="ECO:0000256" key="1">
    <source>
        <dbReference type="SAM" id="MobiDB-lite"/>
    </source>
</evidence>
<dbReference type="EMBL" id="GL377626">
    <property type="protein sequence ID" value="EFJ14816.1"/>
    <property type="molecule type" value="Genomic_DNA"/>
</dbReference>
<feature type="region of interest" description="Disordered" evidence="1">
    <location>
        <begin position="182"/>
        <end position="203"/>
    </location>
</feature>
<feature type="compositionally biased region" description="Polar residues" evidence="1">
    <location>
        <begin position="189"/>
        <end position="203"/>
    </location>
</feature>
<reference evidence="2 3" key="1">
    <citation type="journal article" date="2011" name="Science">
        <title>The Selaginella genome identifies genetic changes associated with the evolution of vascular plants.</title>
        <authorList>
            <person name="Banks J.A."/>
            <person name="Nishiyama T."/>
            <person name="Hasebe M."/>
            <person name="Bowman J.L."/>
            <person name="Gribskov M."/>
            <person name="dePamphilis C."/>
            <person name="Albert V.A."/>
            <person name="Aono N."/>
            <person name="Aoyama T."/>
            <person name="Ambrose B.A."/>
            <person name="Ashton N.W."/>
            <person name="Axtell M.J."/>
            <person name="Barker E."/>
            <person name="Barker M.S."/>
            <person name="Bennetzen J.L."/>
            <person name="Bonawitz N.D."/>
            <person name="Chapple C."/>
            <person name="Cheng C."/>
            <person name="Correa L.G."/>
            <person name="Dacre M."/>
            <person name="DeBarry J."/>
            <person name="Dreyer I."/>
            <person name="Elias M."/>
            <person name="Engstrom E.M."/>
            <person name="Estelle M."/>
            <person name="Feng L."/>
            <person name="Finet C."/>
            <person name="Floyd S.K."/>
            <person name="Frommer W.B."/>
            <person name="Fujita T."/>
            <person name="Gramzow L."/>
            <person name="Gutensohn M."/>
            <person name="Harholt J."/>
            <person name="Hattori M."/>
            <person name="Heyl A."/>
            <person name="Hirai T."/>
            <person name="Hiwatashi Y."/>
            <person name="Ishikawa M."/>
            <person name="Iwata M."/>
            <person name="Karol K.G."/>
            <person name="Koehler B."/>
            <person name="Kolukisaoglu U."/>
            <person name="Kubo M."/>
            <person name="Kurata T."/>
            <person name="Lalonde S."/>
            <person name="Li K."/>
            <person name="Li Y."/>
            <person name="Litt A."/>
            <person name="Lyons E."/>
            <person name="Manning G."/>
            <person name="Maruyama T."/>
            <person name="Michael T.P."/>
            <person name="Mikami K."/>
            <person name="Miyazaki S."/>
            <person name="Morinaga S."/>
            <person name="Murata T."/>
            <person name="Mueller-Roeber B."/>
            <person name="Nelson D.R."/>
            <person name="Obara M."/>
            <person name="Oguri Y."/>
            <person name="Olmstead R.G."/>
            <person name="Onodera N."/>
            <person name="Petersen B.L."/>
            <person name="Pils B."/>
            <person name="Prigge M."/>
            <person name="Rensing S.A."/>
            <person name="Riano-Pachon D.M."/>
            <person name="Roberts A.W."/>
            <person name="Sato Y."/>
            <person name="Scheller H.V."/>
            <person name="Schulz B."/>
            <person name="Schulz C."/>
            <person name="Shakirov E.V."/>
            <person name="Shibagaki N."/>
            <person name="Shinohara N."/>
            <person name="Shippen D.E."/>
            <person name="Soerensen I."/>
            <person name="Sotooka R."/>
            <person name="Sugimoto N."/>
            <person name="Sugita M."/>
            <person name="Sumikawa N."/>
            <person name="Tanurdzic M."/>
            <person name="Theissen G."/>
            <person name="Ulvskov P."/>
            <person name="Wakazuki S."/>
            <person name="Weng J.K."/>
            <person name="Willats W.W."/>
            <person name="Wipf D."/>
            <person name="Wolf P.G."/>
            <person name="Yang L."/>
            <person name="Zimmer A.D."/>
            <person name="Zhu Q."/>
            <person name="Mitros T."/>
            <person name="Hellsten U."/>
            <person name="Loque D."/>
            <person name="Otillar R."/>
            <person name="Salamov A."/>
            <person name="Schmutz J."/>
            <person name="Shapiro H."/>
            <person name="Lindquist E."/>
            <person name="Lucas S."/>
            <person name="Rokhsar D."/>
            <person name="Grigoriev I.V."/>
        </authorList>
    </citation>
    <scope>NUCLEOTIDE SEQUENCE [LARGE SCALE GENOMIC DNA]</scope>
</reference>
<evidence type="ECO:0000313" key="2">
    <source>
        <dbReference type="EMBL" id="EFJ14816.1"/>
    </source>
</evidence>
<dbReference type="KEGG" id="smo:SELMODRAFT_423440"/>
<evidence type="ECO:0000313" key="3">
    <source>
        <dbReference type="Proteomes" id="UP000001514"/>
    </source>
</evidence>
<name>D8SLQ5_SELML</name>
<dbReference type="InParanoid" id="D8SLQ5"/>
<dbReference type="Proteomes" id="UP000001514">
    <property type="component" value="Unassembled WGS sequence"/>
</dbReference>
<keyword evidence="3" id="KW-1185">Reference proteome</keyword>